<protein>
    <recommendedName>
        <fullName evidence="10">Transmembrane protein 188</fullName>
    </recommendedName>
</protein>
<keyword evidence="14" id="KW-1185">Reference proteome</keyword>
<reference evidence="13" key="2">
    <citation type="submission" date="2020-11" db="EMBL/GenBank/DDBJ databases">
        <authorList>
            <consortium name="DOE Joint Genome Institute"/>
            <person name="Kuo A."/>
            <person name="Miyauchi S."/>
            <person name="Kiss E."/>
            <person name="Drula E."/>
            <person name="Kohler A."/>
            <person name="Sanchez-Garcia M."/>
            <person name="Andreopoulos B."/>
            <person name="Barry K.W."/>
            <person name="Bonito G."/>
            <person name="Buee M."/>
            <person name="Carver A."/>
            <person name="Chen C."/>
            <person name="Cichocki N."/>
            <person name="Clum A."/>
            <person name="Culley D."/>
            <person name="Crous P.W."/>
            <person name="Fauchery L."/>
            <person name="Girlanda M."/>
            <person name="Hayes R."/>
            <person name="Keri Z."/>
            <person name="Labutti K."/>
            <person name="Lipzen A."/>
            <person name="Lombard V."/>
            <person name="Magnuson J."/>
            <person name="Maillard F."/>
            <person name="Morin E."/>
            <person name="Murat C."/>
            <person name="Nolan M."/>
            <person name="Ohm R."/>
            <person name="Pangilinan J."/>
            <person name="Pereira M."/>
            <person name="Perotto S."/>
            <person name="Peter M."/>
            <person name="Riley R."/>
            <person name="Sitrit Y."/>
            <person name="Stielow B."/>
            <person name="Szollosi G."/>
            <person name="Zifcakova L."/>
            <person name="Stursova M."/>
            <person name="Spatafora J.W."/>
            <person name="Tedersoo L."/>
            <person name="Vaario L.-M."/>
            <person name="Yamada A."/>
            <person name="Yan M."/>
            <person name="Wang P."/>
            <person name="Xu J."/>
            <person name="Bruns T."/>
            <person name="Baldrian P."/>
            <person name="Vilgalys R."/>
            <person name="Henrissat B."/>
            <person name="Grigoriev I.V."/>
            <person name="Hibbett D."/>
            <person name="Nagy L.G."/>
            <person name="Martin F.M."/>
        </authorList>
    </citation>
    <scope>NUCLEOTIDE SEQUENCE</scope>
    <source>
        <strain evidence="13">UH-Tt-Lm1</strain>
    </source>
</reference>
<feature type="compositionally biased region" description="Polar residues" evidence="11">
    <location>
        <begin position="305"/>
        <end position="319"/>
    </location>
</feature>
<keyword evidence="6 12" id="KW-1133">Transmembrane helix</keyword>
<evidence type="ECO:0000256" key="2">
    <source>
        <dbReference type="ARBA" id="ARBA00004496"/>
    </source>
</evidence>
<evidence type="ECO:0000256" key="4">
    <source>
        <dbReference type="ARBA" id="ARBA00022490"/>
    </source>
</evidence>
<dbReference type="PANTHER" id="PTHR20996">
    <property type="entry name" value="NUCLEAR ENVELOPE PHOSPHATASE-REGULATORY SUBUNIT 1"/>
    <property type="match status" value="1"/>
</dbReference>
<evidence type="ECO:0000313" key="13">
    <source>
        <dbReference type="EMBL" id="KAF9781179.1"/>
    </source>
</evidence>
<proteinExistence type="inferred from homology"/>
<dbReference type="OrthoDB" id="5599171at2759"/>
<comment type="subcellular location">
    <subcellularLocation>
        <location evidence="2">Cytoplasm</location>
    </subcellularLocation>
    <subcellularLocation>
        <location evidence="1">Nucleus membrane</location>
        <topology evidence="1">Multi-pass membrane protein</topology>
    </subcellularLocation>
</comment>
<feature type="region of interest" description="Disordered" evidence="11">
    <location>
        <begin position="173"/>
        <end position="223"/>
    </location>
</feature>
<keyword evidence="4" id="KW-0963">Cytoplasm</keyword>
<dbReference type="InterPro" id="IPR019168">
    <property type="entry name" value="NEP1-R1"/>
</dbReference>
<evidence type="ECO:0000256" key="9">
    <source>
        <dbReference type="ARBA" id="ARBA00023242"/>
    </source>
</evidence>
<keyword evidence="8 12" id="KW-0472">Membrane</keyword>
<dbReference type="GO" id="GO:0006629">
    <property type="term" value="P:lipid metabolic process"/>
    <property type="evidence" value="ECO:0007669"/>
    <property type="project" value="UniProtKB-KW"/>
</dbReference>
<feature type="compositionally biased region" description="Low complexity" evidence="11">
    <location>
        <begin position="184"/>
        <end position="194"/>
    </location>
</feature>
<dbReference type="GO" id="GO:0071595">
    <property type="term" value="C:Nem1-Spo7 phosphatase complex"/>
    <property type="evidence" value="ECO:0007669"/>
    <property type="project" value="InterPro"/>
</dbReference>
<dbReference type="GO" id="GO:0031965">
    <property type="term" value="C:nuclear membrane"/>
    <property type="evidence" value="ECO:0007669"/>
    <property type="project" value="UniProtKB-SubCell"/>
</dbReference>
<evidence type="ECO:0000313" key="14">
    <source>
        <dbReference type="Proteomes" id="UP000736335"/>
    </source>
</evidence>
<dbReference type="PANTHER" id="PTHR20996:SF1">
    <property type="entry name" value="NUCLEAR ENVELOPE PHOSPHATASE-REGULATORY SUBUNIT 1"/>
    <property type="match status" value="1"/>
</dbReference>
<evidence type="ECO:0000256" key="6">
    <source>
        <dbReference type="ARBA" id="ARBA00022989"/>
    </source>
</evidence>
<evidence type="ECO:0000256" key="12">
    <source>
        <dbReference type="SAM" id="Phobius"/>
    </source>
</evidence>
<comment type="caution">
    <text evidence="13">The sequence shown here is derived from an EMBL/GenBank/DDBJ whole genome shotgun (WGS) entry which is preliminary data.</text>
</comment>
<feature type="transmembrane region" description="Helical" evidence="12">
    <location>
        <begin position="103"/>
        <end position="125"/>
    </location>
</feature>
<dbReference type="Proteomes" id="UP000736335">
    <property type="component" value="Unassembled WGS sequence"/>
</dbReference>
<name>A0A9P6L3Z0_9AGAM</name>
<evidence type="ECO:0000256" key="11">
    <source>
        <dbReference type="SAM" id="MobiDB-lite"/>
    </source>
</evidence>
<dbReference type="InterPro" id="IPR005605">
    <property type="entry name" value="Spo7"/>
</dbReference>
<gene>
    <name evidence="13" type="ORF">BJ322DRAFT_1101241</name>
</gene>
<dbReference type="GO" id="GO:0005737">
    <property type="term" value="C:cytoplasm"/>
    <property type="evidence" value="ECO:0007669"/>
    <property type="project" value="UniProtKB-SubCell"/>
</dbReference>
<keyword evidence="9" id="KW-0539">Nucleus</keyword>
<organism evidence="13 14">
    <name type="scientific">Thelephora terrestris</name>
    <dbReference type="NCBI Taxonomy" id="56493"/>
    <lineage>
        <taxon>Eukaryota</taxon>
        <taxon>Fungi</taxon>
        <taxon>Dikarya</taxon>
        <taxon>Basidiomycota</taxon>
        <taxon>Agaricomycotina</taxon>
        <taxon>Agaricomycetes</taxon>
        <taxon>Thelephorales</taxon>
        <taxon>Thelephoraceae</taxon>
        <taxon>Thelephora</taxon>
    </lineage>
</organism>
<sequence>MPPRSTPPTMIPKGSFHPPRDTATYSDLLMFEERLKSNASVLKRRKRRYQLFLFQLLALISFLVCEVCLQLNLLDIPFHFLLFRMFPTLYSPEDMADIHVHPYLTLGLLSVSVTTLVLFFASGLYSEKIAYANRYVPHANRALRNFNMYLNLRQPPLRSRFPFAFFRNSRTAPSTYNSPPSPLRSPSSPRLPSPTRALTKRSPSVVPITPIPPSSNPRGELIFSSRVNPTFRDSYDRYRTAFEKRKEEKERDAFFTQTYIGRFLAALPWNPLGPWSPPLPSSIDPKVKGEKGLGGSNLHVAKRSVSGNTPSGSRKSSPAPSRGKGPSRVSGMESRSSTPASTHPLIGAGVVGPPTMCRSTLGPLRCRHV</sequence>
<comment type="similarity">
    <text evidence="3">Belongs to the CNEP1R1 family.</text>
</comment>
<evidence type="ECO:0000256" key="7">
    <source>
        <dbReference type="ARBA" id="ARBA00023098"/>
    </source>
</evidence>
<keyword evidence="5 12" id="KW-0812">Transmembrane</keyword>
<dbReference type="Pfam" id="PF03907">
    <property type="entry name" value="Spo7"/>
    <property type="match status" value="1"/>
</dbReference>
<feature type="transmembrane region" description="Helical" evidence="12">
    <location>
        <begin position="52"/>
        <end position="83"/>
    </location>
</feature>
<evidence type="ECO:0000256" key="5">
    <source>
        <dbReference type="ARBA" id="ARBA00022692"/>
    </source>
</evidence>
<evidence type="ECO:0000256" key="1">
    <source>
        <dbReference type="ARBA" id="ARBA00004232"/>
    </source>
</evidence>
<dbReference type="GO" id="GO:0019888">
    <property type="term" value="F:protein phosphatase regulator activity"/>
    <property type="evidence" value="ECO:0007669"/>
    <property type="project" value="InterPro"/>
</dbReference>
<dbReference type="AlphaFoldDB" id="A0A9P6L3Z0"/>
<keyword evidence="7" id="KW-0443">Lipid metabolism</keyword>
<evidence type="ECO:0000256" key="10">
    <source>
        <dbReference type="ARBA" id="ARBA00030458"/>
    </source>
</evidence>
<feature type="region of interest" description="Disordered" evidence="11">
    <location>
        <begin position="280"/>
        <end position="354"/>
    </location>
</feature>
<evidence type="ECO:0000256" key="3">
    <source>
        <dbReference type="ARBA" id="ARBA00010998"/>
    </source>
</evidence>
<dbReference type="EMBL" id="WIUZ02000014">
    <property type="protein sequence ID" value="KAF9781179.1"/>
    <property type="molecule type" value="Genomic_DNA"/>
</dbReference>
<accession>A0A9P6L3Z0</accession>
<evidence type="ECO:0000256" key="8">
    <source>
        <dbReference type="ARBA" id="ARBA00023136"/>
    </source>
</evidence>
<reference evidence="13" key="1">
    <citation type="journal article" date="2020" name="Nat. Commun.">
        <title>Large-scale genome sequencing of mycorrhizal fungi provides insights into the early evolution of symbiotic traits.</title>
        <authorList>
            <person name="Miyauchi S."/>
            <person name="Kiss E."/>
            <person name="Kuo A."/>
            <person name="Drula E."/>
            <person name="Kohler A."/>
            <person name="Sanchez-Garcia M."/>
            <person name="Morin E."/>
            <person name="Andreopoulos B."/>
            <person name="Barry K.W."/>
            <person name="Bonito G."/>
            <person name="Buee M."/>
            <person name="Carver A."/>
            <person name="Chen C."/>
            <person name="Cichocki N."/>
            <person name="Clum A."/>
            <person name="Culley D."/>
            <person name="Crous P.W."/>
            <person name="Fauchery L."/>
            <person name="Girlanda M."/>
            <person name="Hayes R.D."/>
            <person name="Keri Z."/>
            <person name="LaButti K."/>
            <person name="Lipzen A."/>
            <person name="Lombard V."/>
            <person name="Magnuson J."/>
            <person name="Maillard F."/>
            <person name="Murat C."/>
            <person name="Nolan M."/>
            <person name="Ohm R.A."/>
            <person name="Pangilinan J."/>
            <person name="Pereira M.F."/>
            <person name="Perotto S."/>
            <person name="Peter M."/>
            <person name="Pfister S."/>
            <person name="Riley R."/>
            <person name="Sitrit Y."/>
            <person name="Stielow J.B."/>
            <person name="Szollosi G."/>
            <person name="Zifcakova L."/>
            <person name="Stursova M."/>
            <person name="Spatafora J.W."/>
            <person name="Tedersoo L."/>
            <person name="Vaario L.M."/>
            <person name="Yamada A."/>
            <person name="Yan M."/>
            <person name="Wang P."/>
            <person name="Xu J."/>
            <person name="Bruns T."/>
            <person name="Baldrian P."/>
            <person name="Vilgalys R."/>
            <person name="Dunand C."/>
            <person name="Henrissat B."/>
            <person name="Grigoriev I.V."/>
            <person name="Hibbett D."/>
            <person name="Nagy L.G."/>
            <person name="Martin F.M."/>
        </authorList>
    </citation>
    <scope>NUCLEOTIDE SEQUENCE</scope>
    <source>
        <strain evidence="13">UH-Tt-Lm1</strain>
    </source>
</reference>